<organism evidence="1 2">
    <name type="scientific">Pseudonocardia humida</name>
    <dbReference type="NCBI Taxonomy" id="2800819"/>
    <lineage>
        <taxon>Bacteria</taxon>
        <taxon>Bacillati</taxon>
        <taxon>Actinomycetota</taxon>
        <taxon>Actinomycetes</taxon>
        <taxon>Pseudonocardiales</taxon>
        <taxon>Pseudonocardiaceae</taxon>
        <taxon>Pseudonocardia</taxon>
    </lineage>
</organism>
<accession>A0ABT1A7K8</accession>
<evidence type="ECO:0000313" key="2">
    <source>
        <dbReference type="Proteomes" id="UP001165283"/>
    </source>
</evidence>
<sequence>MDLEGPRRPVSELTVGLRVRGTVAGHQPWGVLVELDEFEPVGASVDVIRRQRDPGVAALAEEMPEVGTRLDFVVGEIRLSGHEPRVWIDLAVWSA</sequence>
<evidence type="ECO:0000313" key="1">
    <source>
        <dbReference type="EMBL" id="MCO1659012.1"/>
    </source>
</evidence>
<protein>
    <recommendedName>
        <fullName evidence="3">S1 motif domain-containing protein</fullName>
    </recommendedName>
</protein>
<comment type="caution">
    <text evidence="1">The sequence shown here is derived from an EMBL/GenBank/DDBJ whole genome shotgun (WGS) entry which is preliminary data.</text>
</comment>
<dbReference type="EMBL" id="JAGSOV010000061">
    <property type="protein sequence ID" value="MCO1659012.1"/>
    <property type="molecule type" value="Genomic_DNA"/>
</dbReference>
<gene>
    <name evidence="1" type="ORF">KDL28_28475</name>
</gene>
<name>A0ABT1A7K8_9PSEU</name>
<dbReference type="RefSeq" id="WP_252443575.1">
    <property type="nucleotide sequence ID" value="NZ_JAGSOV010000061.1"/>
</dbReference>
<keyword evidence="2" id="KW-1185">Reference proteome</keyword>
<dbReference type="Proteomes" id="UP001165283">
    <property type="component" value="Unassembled WGS sequence"/>
</dbReference>
<evidence type="ECO:0008006" key="3">
    <source>
        <dbReference type="Google" id="ProtNLM"/>
    </source>
</evidence>
<proteinExistence type="predicted"/>
<reference evidence="1" key="1">
    <citation type="submission" date="2021-04" db="EMBL/GenBank/DDBJ databases">
        <title>Pseudonocardia sp. nov., isolated from sandy soil of mangrove forest.</title>
        <authorList>
            <person name="Zan Z."/>
            <person name="Huang R."/>
            <person name="Liu W."/>
        </authorList>
    </citation>
    <scope>NUCLEOTIDE SEQUENCE</scope>
    <source>
        <strain evidence="1">S2-4</strain>
    </source>
</reference>